<reference evidence="1 2" key="1">
    <citation type="submission" date="2014-07" db="EMBL/GenBank/DDBJ databases">
        <authorList>
            <person name="McCorrison J."/>
            <person name="Sanka R."/>
            <person name="Torralba M."/>
            <person name="Gillis M."/>
            <person name="Haft D.H."/>
            <person name="Methe B."/>
            <person name="Sutton G."/>
            <person name="Nelson K.E."/>
        </authorList>
    </citation>
    <scope>NUCLEOTIDE SEQUENCE [LARGE SCALE GENOMIC DNA]</scope>
    <source>
        <strain evidence="1 2">DNF00314</strain>
    </source>
</reference>
<accession>A0A096AMQ6</accession>
<protein>
    <submittedName>
        <fullName evidence="1">Uncharacterized protein</fullName>
    </submittedName>
</protein>
<dbReference type="AlphaFoldDB" id="A0A096AMQ6"/>
<sequence length="149" mass="17515">MNKEELRKEILQYLYDKGYKYIARDLTLHLYIYKGRPYKEGDVWTSADIAGLSLKAFGDLFENVKFEDEEPLSIAKELGIIDWATIPKDTKVLVSQDGDTWVRRHFAEFNEKGIHKFIVYGYGETSWTASDDYKVTYEYCKLAEEEEEQ</sequence>
<name>A0A096AMQ6_9FIRM</name>
<keyword evidence="2" id="KW-1185">Reference proteome</keyword>
<evidence type="ECO:0000313" key="2">
    <source>
        <dbReference type="Proteomes" id="UP000029628"/>
    </source>
</evidence>
<comment type="caution">
    <text evidence="1">The sequence shown here is derived from an EMBL/GenBank/DDBJ whole genome shotgun (WGS) entry which is preliminary data.</text>
</comment>
<gene>
    <name evidence="1" type="ORF">HMPREF0872_00375</name>
</gene>
<evidence type="ECO:0000313" key="1">
    <source>
        <dbReference type="EMBL" id="KGF48095.1"/>
    </source>
</evidence>
<dbReference type="EMBL" id="JRNT01000005">
    <property type="protein sequence ID" value="KGF48095.1"/>
    <property type="molecule type" value="Genomic_DNA"/>
</dbReference>
<proteinExistence type="predicted"/>
<organism evidence="1 2">
    <name type="scientific">Veillonella montpellierensis DNF00314</name>
    <dbReference type="NCBI Taxonomy" id="1401067"/>
    <lineage>
        <taxon>Bacteria</taxon>
        <taxon>Bacillati</taxon>
        <taxon>Bacillota</taxon>
        <taxon>Negativicutes</taxon>
        <taxon>Veillonellales</taxon>
        <taxon>Veillonellaceae</taxon>
        <taxon>Veillonella</taxon>
    </lineage>
</organism>
<dbReference type="Proteomes" id="UP000029628">
    <property type="component" value="Unassembled WGS sequence"/>
</dbReference>